<dbReference type="PANTHER" id="PTHR11848">
    <property type="entry name" value="TGF-BETA FAMILY"/>
    <property type="match status" value="1"/>
</dbReference>
<keyword evidence="5 8" id="KW-0339">Growth factor</keyword>
<dbReference type="FunFam" id="2.10.90.10:FF:000001">
    <property type="entry name" value="Bone morphogenetic protein 4"/>
    <property type="match status" value="1"/>
</dbReference>
<protein>
    <submittedName>
        <fullName evidence="11">Univin</fullName>
    </submittedName>
</protein>
<evidence type="ECO:0000256" key="9">
    <source>
        <dbReference type="SAM" id="SignalP"/>
    </source>
</evidence>
<dbReference type="InterPro" id="IPR015615">
    <property type="entry name" value="TGF-beta-rel"/>
</dbReference>
<dbReference type="SUPFAM" id="SSF57501">
    <property type="entry name" value="Cystine-knot cytokines"/>
    <property type="match status" value="1"/>
</dbReference>
<evidence type="ECO:0000256" key="2">
    <source>
        <dbReference type="ARBA" id="ARBA00006656"/>
    </source>
</evidence>
<dbReference type="PANTHER" id="PTHR11848:SF300">
    <property type="entry name" value="CVG1 PROTEIN"/>
    <property type="match status" value="1"/>
</dbReference>
<evidence type="ECO:0000256" key="7">
    <source>
        <dbReference type="ARBA" id="ARBA00023180"/>
    </source>
</evidence>
<comment type="similarity">
    <text evidence="2 8">Belongs to the TGF-beta family.</text>
</comment>
<dbReference type="Proteomes" id="UP001152320">
    <property type="component" value="Chromosome 3"/>
</dbReference>
<keyword evidence="7" id="KW-0325">Glycoprotein</keyword>
<name>A0A9Q1CGM0_HOLLE</name>
<dbReference type="InterPro" id="IPR001111">
    <property type="entry name" value="TGF-b_propeptide"/>
</dbReference>
<keyword evidence="12" id="KW-1185">Reference proteome</keyword>
<feature type="signal peptide" evidence="9">
    <location>
        <begin position="1"/>
        <end position="17"/>
    </location>
</feature>
<dbReference type="Pfam" id="PF00019">
    <property type="entry name" value="TGF_beta"/>
    <property type="match status" value="1"/>
</dbReference>
<evidence type="ECO:0000256" key="8">
    <source>
        <dbReference type="RuleBase" id="RU000354"/>
    </source>
</evidence>
<dbReference type="EMBL" id="JAIZAY010000003">
    <property type="protein sequence ID" value="KAJ8044958.1"/>
    <property type="molecule type" value="Genomic_DNA"/>
</dbReference>
<dbReference type="Gene3D" id="2.60.120.970">
    <property type="match status" value="1"/>
</dbReference>
<dbReference type="InterPro" id="IPR001839">
    <property type="entry name" value="TGF-b_C"/>
</dbReference>
<gene>
    <name evidence="11" type="ORF">HOLleu_07864</name>
</gene>
<sequence>MGFRLIAIAFLTALVSSTVSLSRSQSFSQNGDRSVEKGTSEKMETQMLKILGLRRRPRPKGNATAPQFMWDMYNLMTQYKDTNEREEEDGSRDCVYLDPAIPGNIVRSFPCKASKWWRFALYLTYDVTSASSARLSSVQRPRSRVKASYQTDWVLSFNLSSIKSTEKLTKADLRLASLINNRISNFAEKFQLAITDLSTSKRAKAFKEDVRSLKDILGNHTGPEEELSVDVLSLVQHWRVNDVTSHGLVVSLRCMVKETECERFMTKLRRSAPQQQSVNLVTVSMEGERCKERSRRSVNDGDQPVKMSSNLCQRHSLYVGFRDVGWDDWIIAPTGYQAYYCAGECPFPIGEQQNGTNHAVIQTLVRRFHYRSVPDVCCAPVRLSPISLLFFDDNDNVVLRRYDDMIVESCGCR</sequence>
<evidence type="ECO:0000313" key="11">
    <source>
        <dbReference type="EMBL" id="KAJ8044958.1"/>
    </source>
</evidence>
<evidence type="ECO:0000256" key="6">
    <source>
        <dbReference type="ARBA" id="ARBA00023157"/>
    </source>
</evidence>
<evidence type="ECO:0000256" key="1">
    <source>
        <dbReference type="ARBA" id="ARBA00004613"/>
    </source>
</evidence>
<evidence type="ECO:0000256" key="3">
    <source>
        <dbReference type="ARBA" id="ARBA00022525"/>
    </source>
</evidence>
<feature type="chain" id="PRO_5040342717" evidence="9">
    <location>
        <begin position="18"/>
        <end position="413"/>
    </location>
</feature>
<dbReference type="Gene3D" id="2.10.90.10">
    <property type="entry name" value="Cystine-knot cytokines"/>
    <property type="match status" value="1"/>
</dbReference>
<dbReference type="OrthoDB" id="5987191at2759"/>
<feature type="domain" description="TGF-beta family profile" evidence="10">
    <location>
        <begin position="293"/>
        <end position="413"/>
    </location>
</feature>
<dbReference type="PROSITE" id="PS51362">
    <property type="entry name" value="TGF_BETA_2"/>
    <property type="match status" value="1"/>
</dbReference>
<dbReference type="GO" id="GO:0005125">
    <property type="term" value="F:cytokine activity"/>
    <property type="evidence" value="ECO:0007669"/>
    <property type="project" value="TreeGrafter"/>
</dbReference>
<evidence type="ECO:0000256" key="4">
    <source>
        <dbReference type="ARBA" id="ARBA00022729"/>
    </source>
</evidence>
<evidence type="ECO:0000256" key="5">
    <source>
        <dbReference type="ARBA" id="ARBA00023030"/>
    </source>
</evidence>
<dbReference type="GO" id="GO:0005615">
    <property type="term" value="C:extracellular space"/>
    <property type="evidence" value="ECO:0007669"/>
    <property type="project" value="TreeGrafter"/>
</dbReference>
<accession>A0A9Q1CGM0</accession>
<dbReference type="PROSITE" id="PS00250">
    <property type="entry name" value="TGF_BETA_1"/>
    <property type="match status" value="1"/>
</dbReference>
<dbReference type="AlphaFoldDB" id="A0A9Q1CGM0"/>
<dbReference type="SMART" id="SM00204">
    <property type="entry name" value="TGFB"/>
    <property type="match status" value="1"/>
</dbReference>
<evidence type="ECO:0000259" key="10">
    <source>
        <dbReference type="PROSITE" id="PS51362"/>
    </source>
</evidence>
<reference evidence="11" key="1">
    <citation type="submission" date="2021-10" db="EMBL/GenBank/DDBJ databases">
        <title>Tropical sea cucumber genome reveals ecological adaptation and Cuvierian tubules defense mechanism.</title>
        <authorList>
            <person name="Chen T."/>
        </authorList>
    </citation>
    <scope>NUCLEOTIDE SEQUENCE</scope>
    <source>
        <strain evidence="11">Nanhai2018</strain>
        <tissue evidence="11">Muscle</tissue>
    </source>
</reference>
<organism evidence="11 12">
    <name type="scientific">Holothuria leucospilota</name>
    <name type="common">Black long sea cucumber</name>
    <name type="synonym">Mertensiothuria leucospilota</name>
    <dbReference type="NCBI Taxonomy" id="206669"/>
    <lineage>
        <taxon>Eukaryota</taxon>
        <taxon>Metazoa</taxon>
        <taxon>Echinodermata</taxon>
        <taxon>Eleutherozoa</taxon>
        <taxon>Echinozoa</taxon>
        <taxon>Holothuroidea</taxon>
        <taxon>Aspidochirotacea</taxon>
        <taxon>Aspidochirotida</taxon>
        <taxon>Holothuriidae</taxon>
        <taxon>Holothuria</taxon>
    </lineage>
</organism>
<keyword evidence="6" id="KW-1015">Disulfide bond</keyword>
<dbReference type="InterPro" id="IPR029034">
    <property type="entry name" value="Cystine-knot_cytokine"/>
</dbReference>
<evidence type="ECO:0000313" key="12">
    <source>
        <dbReference type="Proteomes" id="UP001152320"/>
    </source>
</evidence>
<dbReference type="Pfam" id="PF00688">
    <property type="entry name" value="TGFb_propeptide"/>
    <property type="match status" value="1"/>
</dbReference>
<dbReference type="InterPro" id="IPR017948">
    <property type="entry name" value="TGFb_CS"/>
</dbReference>
<dbReference type="GO" id="GO:0008083">
    <property type="term" value="F:growth factor activity"/>
    <property type="evidence" value="ECO:0007669"/>
    <property type="project" value="UniProtKB-KW"/>
</dbReference>
<keyword evidence="3" id="KW-0964">Secreted</keyword>
<proteinExistence type="inferred from homology"/>
<comment type="subcellular location">
    <subcellularLocation>
        <location evidence="1">Secreted</location>
    </subcellularLocation>
</comment>
<keyword evidence="4 9" id="KW-0732">Signal</keyword>
<comment type="caution">
    <text evidence="11">The sequence shown here is derived from an EMBL/GenBank/DDBJ whole genome shotgun (WGS) entry which is preliminary data.</text>
</comment>